<dbReference type="PROSITE" id="PS50088">
    <property type="entry name" value="ANK_REPEAT"/>
    <property type="match status" value="2"/>
</dbReference>
<gene>
    <name evidence="4" type="ORF">PTSG_06975</name>
</gene>
<keyword evidence="1" id="KW-0677">Repeat</keyword>
<keyword evidence="5" id="KW-1185">Reference proteome</keyword>
<keyword evidence="2 3" id="KW-0040">ANK repeat</keyword>
<dbReference type="InterPro" id="IPR002110">
    <property type="entry name" value="Ankyrin_rpt"/>
</dbReference>
<dbReference type="PROSITE" id="PS50297">
    <property type="entry name" value="ANK_REP_REGION"/>
    <property type="match status" value="2"/>
</dbReference>
<dbReference type="InterPro" id="IPR036770">
    <property type="entry name" value="Ankyrin_rpt-contain_sf"/>
</dbReference>
<dbReference type="InterPro" id="IPR050745">
    <property type="entry name" value="Multifunctional_regulatory"/>
</dbReference>
<dbReference type="Proteomes" id="UP000007799">
    <property type="component" value="Unassembled WGS sequence"/>
</dbReference>
<dbReference type="EMBL" id="GL832971">
    <property type="protein sequence ID" value="EGD75325.1"/>
    <property type="molecule type" value="Genomic_DNA"/>
</dbReference>
<accession>F2UFC5</accession>
<dbReference type="GeneID" id="16072940"/>
<dbReference type="KEGG" id="sre:PTSG_06975"/>
<dbReference type="SMART" id="SM00248">
    <property type="entry name" value="ANK"/>
    <property type="match status" value="3"/>
</dbReference>
<reference evidence="4" key="1">
    <citation type="submission" date="2009-08" db="EMBL/GenBank/DDBJ databases">
        <title>Annotation of Salpingoeca rosetta.</title>
        <authorList>
            <consortium name="The Broad Institute Genome Sequencing Platform"/>
            <person name="Russ C."/>
            <person name="Cuomo C."/>
            <person name="Burger G."/>
            <person name="Gray M.W."/>
            <person name="Holland P.W.H."/>
            <person name="King N."/>
            <person name="Lang F.B.F."/>
            <person name="Roger A.J."/>
            <person name="Ruiz-Trillo I."/>
            <person name="Young S.K."/>
            <person name="Zeng Q."/>
            <person name="Gargeya S."/>
            <person name="Alvarado L."/>
            <person name="Berlin A."/>
            <person name="Chapman S.B."/>
            <person name="Chen Z."/>
            <person name="Freedman E."/>
            <person name="Gellesch M."/>
            <person name="Goldberg J."/>
            <person name="Griggs A."/>
            <person name="Gujja S."/>
            <person name="Heilman E."/>
            <person name="Heiman D."/>
            <person name="Howarth C."/>
            <person name="Mehta T."/>
            <person name="Neiman D."/>
            <person name="Pearson M."/>
            <person name="Roberts A."/>
            <person name="Saif S."/>
            <person name="Shea T."/>
            <person name="Shenoy N."/>
            <person name="Sisk P."/>
            <person name="Stolte C."/>
            <person name="Sykes S."/>
            <person name="White J."/>
            <person name="Yandava C."/>
            <person name="Haas B."/>
            <person name="Nusbaum C."/>
            <person name="Birren B."/>
        </authorList>
    </citation>
    <scope>NUCLEOTIDE SEQUENCE [LARGE SCALE GENOMIC DNA]</scope>
    <source>
        <strain evidence="4">ATCC 50818</strain>
    </source>
</reference>
<evidence type="ECO:0000313" key="5">
    <source>
        <dbReference type="Proteomes" id="UP000007799"/>
    </source>
</evidence>
<feature type="repeat" description="ANK" evidence="3">
    <location>
        <begin position="45"/>
        <end position="77"/>
    </location>
</feature>
<dbReference type="Pfam" id="PF12796">
    <property type="entry name" value="Ank_2"/>
    <property type="match status" value="1"/>
</dbReference>
<dbReference type="Gene3D" id="1.25.40.20">
    <property type="entry name" value="Ankyrin repeat-containing domain"/>
    <property type="match status" value="2"/>
</dbReference>
<evidence type="ECO:0000256" key="1">
    <source>
        <dbReference type="ARBA" id="ARBA00022737"/>
    </source>
</evidence>
<dbReference type="STRING" id="946362.F2UFC5"/>
<dbReference type="OrthoDB" id="19174at2759"/>
<evidence type="ECO:0000256" key="2">
    <source>
        <dbReference type="ARBA" id="ARBA00023043"/>
    </source>
</evidence>
<dbReference type="PANTHER" id="PTHR24189:SF50">
    <property type="entry name" value="ANKYRIN REPEAT AND SOCS BOX PROTEIN 2"/>
    <property type="match status" value="1"/>
</dbReference>
<dbReference type="RefSeq" id="XP_004992378.1">
    <property type="nucleotide sequence ID" value="XM_004992321.1"/>
</dbReference>
<evidence type="ECO:0000256" key="3">
    <source>
        <dbReference type="PROSITE-ProRule" id="PRU00023"/>
    </source>
</evidence>
<dbReference type="PRINTS" id="PR01415">
    <property type="entry name" value="ANKYRIN"/>
</dbReference>
<feature type="repeat" description="ANK" evidence="3">
    <location>
        <begin position="78"/>
        <end position="110"/>
    </location>
</feature>
<name>F2UFC5_SALR5</name>
<dbReference type="eggNOG" id="KOG0512">
    <property type="taxonomic scope" value="Eukaryota"/>
</dbReference>
<dbReference type="OMA" id="CATRWNQ"/>
<sequence length="153" mass="16825">MEDMSAEERVLKMAQRGEYRHLGDLLDGVGDEVEVQRLLAHQDEDGYTPLHRASYNGRVRTIKLLLSRGAKVDIKTNEGWQPLHCATRWNQLEAMELLLRAGADVNATTNGGLTPLLLAASRPDCKEATAHLLLRTDVDLAHATAAGETVADE</sequence>
<dbReference type="AlphaFoldDB" id="F2UFC5"/>
<dbReference type="InParanoid" id="F2UFC5"/>
<proteinExistence type="predicted"/>
<evidence type="ECO:0000313" key="4">
    <source>
        <dbReference type="EMBL" id="EGD75325.1"/>
    </source>
</evidence>
<organism evidence="5">
    <name type="scientific">Salpingoeca rosetta (strain ATCC 50818 / BSB-021)</name>
    <dbReference type="NCBI Taxonomy" id="946362"/>
    <lineage>
        <taxon>Eukaryota</taxon>
        <taxon>Choanoflagellata</taxon>
        <taxon>Craspedida</taxon>
        <taxon>Salpingoecidae</taxon>
        <taxon>Salpingoeca</taxon>
    </lineage>
</organism>
<dbReference type="PANTHER" id="PTHR24189">
    <property type="entry name" value="MYOTROPHIN"/>
    <property type="match status" value="1"/>
</dbReference>
<protein>
    <submittedName>
        <fullName evidence="4">Uncharacterized protein</fullName>
    </submittedName>
</protein>
<dbReference type="SUPFAM" id="SSF48403">
    <property type="entry name" value="Ankyrin repeat"/>
    <property type="match status" value="1"/>
</dbReference>